<keyword evidence="6" id="KW-0812">Transmembrane</keyword>
<dbReference type="AlphaFoldDB" id="A0A918ALC9"/>
<gene>
    <name evidence="8" type="ORF">GCM10010185_30180</name>
</gene>
<dbReference type="SUPFAM" id="SSF51735">
    <property type="entry name" value="NAD(P)-binding Rossmann-fold domains"/>
    <property type="match status" value="1"/>
</dbReference>
<keyword evidence="3" id="KW-0479">Metal-binding</keyword>
<reference evidence="8" key="1">
    <citation type="journal article" date="2014" name="Int. J. Syst. Evol. Microbiol.">
        <title>Complete genome sequence of Corynebacterium casei LMG S-19264T (=DSM 44701T), isolated from a smear-ripened cheese.</title>
        <authorList>
            <consortium name="US DOE Joint Genome Institute (JGI-PGF)"/>
            <person name="Walter F."/>
            <person name="Albersmeier A."/>
            <person name="Kalinowski J."/>
            <person name="Ruckert C."/>
        </authorList>
    </citation>
    <scope>NUCLEOTIDE SEQUENCE</scope>
    <source>
        <strain evidence="8">JCM 3313</strain>
    </source>
</reference>
<dbReference type="Proteomes" id="UP000639606">
    <property type="component" value="Unassembled WGS sequence"/>
</dbReference>
<accession>A0A918ALC9</accession>
<keyword evidence="4" id="KW-0862">Zinc</keyword>
<evidence type="ECO:0000256" key="6">
    <source>
        <dbReference type="SAM" id="Phobius"/>
    </source>
</evidence>
<keyword evidence="5" id="KW-0560">Oxidoreductase</keyword>
<dbReference type="Gene3D" id="3.40.50.720">
    <property type="entry name" value="NAD(P)-binding Rossmann-like Domain"/>
    <property type="match status" value="1"/>
</dbReference>
<feature type="domain" description="Alcohol dehydrogenase-like N-terminal" evidence="7">
    <location>
        <begin position="24"/>
        <end position="84"/>
    </location>
</feature>
<dbReference type="EMBL" id="BMRG01000004">
    <property type="protein sequence ID" value="GGP55563.1"/>
    <property type="molecule type" value="Genomic_DNA"/>
</dbReference>
<evidence type="ECO:0000313" key="9">
    <source>
        <dbReference type="Proteomes" id="UP000639606"/>
    </source>
</evidence>
<comment type="cofactor">
    <cofactor evidence="1">
        <name>Zn(2+)</name>
        <dbReference type="ChEBI" id="CHEBI:29105"/>
    </cofactor>
</comment>
<comment type="similarity">
    <text evidence="2">Belongs to the zinc-containing alcohol dehydrogenase family.</text>
</comment>
<dbReference type="InterPro" id="IPR013154">
    <property type="entry name" value="ADH-like_N"/>
</dbReference>
<dbReference type="SUPFAM" id="SSF50129">
    <property type="entry name" value="GroES-like"/>
    <property type="match status" value="1"/>
</dbReference>
<evidence type="ECO:0000256" key="4">
    <source>
        <dbReference type="ARBA" id="ARBA00022833"/>
    </source>
</evidence>
<protein>
    <recommendedName>
        <fullName evidence="7">Alcohol dehydrogenase-like N-terminal domain-containing protein</fullName>
    </recommendedName>
</protein>
<proteinExistence type="inferred from homology"/>
<evidence type="ECO:0000256" key="1">
    <source>
        <dbReference type="ARBA" id="ARBA00001947"/>
    </source>
</evidence>
<dbReference type="GO" id="GO:0046872">
    <property type="term" value="F:metal ion binding"/>
    <property type="evidence" value="ECO:0007669"/>
    <property type="project" value="UniProtKB-KW"/>
</dbReference>
<dbReference type="InterPro" id="IPR011032">
    <property type="entry name" value="GroES-like_sf"/>
</dbReference>
<keyword evidence="6" id="KW-1133">Transmembrane helix</keyword>
<sequence length="329" mass="34302">MRAVHLSTAGPVLSAGPPVRPEGAHGVLVRTELMGVCRSDLKEVTGTRGGPGQFGHELVGEVVDSTTARLPPGTRVCLDPNPPVRRGTGFAEQLWVCGEEDAVARALPVAPPGVAARRLVFAEPAACAAHCLTSAVRHRGADLRGAAVCVLGAGVAGVLIAALARRAGAVASLRNRTPDRLDFLRDNGVLPEEVSRTVAPDSQDVVVVAASFVFPDLLEEALRLLRPGGLVLLYGGTRAGDRLPGLDCDLDGVRRGERAVPARWRGKPVVVGGSYGTSTADFALALEALVDDGLGVERLVTRAVDLADLPDVLRELAVTRHLGKVLVTP</sequence>
<evidence type="ECO:0000313" key="8">
    <source>
        <dbReference type="EMBL" id="GGP55563.1"/>
    </source>
</evidence>
<evidence type="ECO:0000256" key="3">
    <source>
        <dbReference type="ARBA" id="ARBA00022723"/>
    </source>
</evidence>
<dbReference type="GO" id="GO:0016491">
    <property type="term" value="F:oxidoreductase activity"/>
    <property type="evidence" value="ECO:0007669"/>
    <property type="project" value="UniProtKB-KW"/>
</dbReference>
<feature type="transmembrane region" description="Helical" evidence="6">
    <location>
        <begin position="143"/>
        <end position="164"/>
    </location>
</feature>
<comment type="caution">
    <text evidence="8">The sequence shown here is derived from an EMBL/GenBank/DDBJ whole genome shotgun (WGS) entry which is preliminary data.</text>
</comment>
<organism evidence="8 9">
    <name type="scientific">Saccharothrix coeruleofusca</name>
    <dbReference type="NCBI Taxonomy" id="33919"/>
    <lineage>
        <taxon>Bacteria</taxon>
        <taxon>Bacillati</taxon>
        <taxon>Actinomycetota</taxon>
        <taxon>Actinomycetes</taxon>
        <taxon>Pseudonocardiales</taxon>
        <taxon>Pseudonocardiaceae</taxon>
        <taxon>Saccharothrix</taxon>
    </lineage>
</organism>
<dbReference type="PANTHER" id="PTHR43350:SF2">
    <property type="entry name" value="GROES-LIKE ZINC-BINDING ALCOHOL DEHYDROGENASE FAMILY PROTEIN"/>
    <property type="match status" value="1"/>
</dbReference>
<reference evidence="8" key="2">
    <citation type="submission" date="2020-09" db="EMBL/GenBank/DDBJ databases">
        <authorList>
            <person name="Sun Q."/>
            <person name="Ohkuma M."/>
        </authorList>
    </citation>
    <scope>NUCLEOTIDE SEQUENCE</scope>
    <source>
        <strain evidence="8">JCM 3313</strain>
    </source>
</reference>
<evidence type="ECO:0000256" key="2">
    <source>
        <dbReference type="ARBA" id="ARBA00008072"/>
    </source>
</evidence>
<evidence type="ECO:0000256" key="5">
    <source>
        <dbReference type="ARBA" id="ARBA00023002"/>
    </source>
</evidence>
<dbReference type="Pfam" id="PF08240">
    <property type="entry name" value="ADH_N"/>
    <property type="match status" value="1"/>
</dbReference>
<keyword evidence="9" id="KW-1185">Reference proteome</keyword>
<evidence type="ECO:0000259" key="7">
    <source>
        <dbReference type="Pfam" id="PF08240"/>
    </source>
</evidence>
<name>A0A918ALC9_9PSEU</name>
<dbReference type="PANTHER" id="PTHR43350">
    <property type="entry name" value="NAD-DEPENDENT ALCOHOL DEHYDROGENASE"/>
    <property type="match status" value="1"/>
</dbReference>
<dbReference type="InterPro" id="IPR036291">
    <property type="entry name" value="NAD(P)-bd_dom_sf"/>
</dbReference>
<keyword evidence="6" id="KW-0472">Membrane</keyword>
<dbReference type="Gene3D" id="3.90.180.10">
    <property type="entry name" value="Medium-chain alcohol dehydrogenases, catalytic domain"/>
    <property type="match status" value="2"/>
</dbReference>